<proteinExistence type="predicted"/>
<evidence type="ECO:0000256" key="1">
    <source>
        <dbReference type="PROSITE-ProRule" id="PRU00175"/>
    </source>
</evidence>
<dbReference type="PANTHER" id="PTHR47530:SF4">
    <property type="entry name" value="E3 UBIQUITIN LIGASE BIG BROTHER-RELATED"/>
    <property type="match status" value="1"/>
</dbReference>
<accession>A0A371FNW5</accession>
<evidence type="ECO:0000256" key="2">
    <source>
        <dbReference type="SAM" id="MobiDB-lite"/>
    </source>
</evidence>
<feature type="domain" description="RING-type" evidence="4">
    <location>
        <begin position="333"/>
        <end position="374"/>
    </location>
</feature>
<feature type="non-terminal residue" evidence="5">
    <location>
        <position position="1"/>
    </location>
</feature>
<evidence type="ECO:0000259" key="4">
    <source>
        <dbReference type="PROSITE" id="PS50089"/>
    </source>
</evidence>
<feature type="region of interest" description="Disordered" evidence="2">
    <location>
        <begin position="67"/>
        <end position="131"/>
    </location>
</feature>
<keyword evidence="3" id="KW-0812">Transmembrane</keyword>
<dbReference type="FunFam" id="3.30.40.10:FF:000417">
    <property type="entry name" value="E3 ubiquitin ligase BIG BROTHER-related"/>
    <property type="match status" value="1"/>
</dbReference>
<dbReference type="OrthoDB" id="8062037at2759"/>
<sequence>ILLYLVTYILSDWIRSSISSSFSFFFLFIFNSPLAVTVFVRMENDTAAAAAAANNNTTAITVSAKVGSGGGVKSNNHNQEEEHSNLNGEEHMAEQVEAEEVEDREADEDEGEPTGSAPNPRQPSRTPFTNLSQVDADLALARTLQEQERAYMMLRMNNEGSDYGSWDGSYPHDDGDDFDDLHDGTDLDEDDDEDDDDDNEEYDEDEDAFDVHAHASAGEHDNPSIEFDPDVFSSDEAYARALQEAEEREMAARLLALAGINDREVEDIEEEHGANSQDAWEDVDPDELSYEELLALGEVIGTESRGLSTDTIACLPSVNYKIGSDQHGSNDSCVICRMDYEDGESLTVLSCKHLYHPECINNWLKINKVCPVCSTEVSASGSNL</sequence>
<keyword evidence="6" id="KW-1185">Reference proteome</keyword>
<organism evidence="5 6">
    <name type="scientific">Mucuna pruriens</name>
    <name type="common">Velvet bean</name>
    <name type="synonym">Dolichos pruriens</name>
    <dbReference type="NCBI Taxonomy" id="157652"/>
    <lineage>
        <taxon>Eukaryota</taxon>
        <taxon>Viridiplantae</taxon>
        <taxon>Streptophyta</taxon>
        <taxon>Embryophyta</taxon>
        <taxon>Tracheophyta</taxon>
        <taxon>Spermatophyta</taxon>
        <taxon>Magnoliopsida</taxon>
        <taxon>eudicotyledons</taxon>
        <taxon>Gunneridae</taxon>
        <taxon>Pentapetalae</taxon>
        <taxon>rosids</taxon>
        <taxon>fabids</taxon>
        <taxon>Fabales</taxon>
        <taxon>Fabaceae</taxon>
        <taxon>Papilionoideae</taxon>
        <taxon>50 kb inversion clade</taxon>
        <taxon>NPAAA clade</taxon>
        <taxon>indigoferoid/millettioid clade</taxon>
        <taxon>Phaseoleae</taxon>
        <taxon>Mucuna</taxon>
    </lineage>
</organism>
<dbReference type="SMART" id="SM00184">
    <property type="entry name" value="RING"/>
    <property type="match status" value="1"/>
</dbReference>
<reference evidence="5" key="1">
    <citation type="submission" date="2018-05" db="EMBL/GenBank/DDBJ databases">
        <title>Draft genome of Mucuna pruriens seed.</title>
        <authorList>
            <person name="Nnadi N.E."/>
            <person name="Vos R."/>
            <person name="Hasami M.H."/>
            <person name="Devisetty U.K."/>
            <person name="Aguiy J.C."/>
        </authorList>
    </citation>
    <scope>NUCLEOTIDE SEQUENCE [LARGE SCALE GENOMIC DNA]</scope>
    <source>
        <strain evidence="5">JCA_2017</strain>
    </source>
</reference>
<feature type="compositionally biased region" description="Basic and acidic residues" evidence="2">
    <location>
        <begin position="78"/>
        <end position="94"/>
    </location>
</feature>
<dbReference type="Pfam" id="PF13639">
    <property type="entry name" value="zf-RING_2"/>
    <property type="match status" value="1"/>
</dbReference>
<comment type="caution">
    <text evidence="5">The sequence shown here is derived from an EMBL/GenBank/DDBJ whole genome shotgun (WGS) entry which is preliminary data.</text>
</comment>
<name>A0A371FNW5_MUCPR</name>
<keyword evidence="1" id="KW-0863">Zinc-finger</keyword>
<gene>
    <name evidence="5" type="primary">BBR</name>
    <name evidence="5" type="ORF">CR513_39764</name>
</gene>
<feature type="region of interest" description="Disordered" evidence="2">
    <location>
        <begin position="161"/>
        <end position="204"/>
    </location>
</feature>
<dbReference type="GO" id="GO:0008270">
    <property type="term" value="F:zinc ion binding"/>
    <property type="evidence" value="ECO:0007669"/>
    <property type="project" value="UniProtKB-KW"/>
</dbReference>
<feature type="compositionally biased region" description="Polar residues" evidence="2">
    <location>
        <begin position="116"/>
        <end position="131"/>
    </location>
</feature>
<dbReference type="InterPro" id="IPR001841">
    <property type="entry name" value="Znf_RING"/>
</dbReference>
<dbReference type="InterPro" id="IPR043312">
    <property type="entry name" value="AtBBR-like"/>
</dbReference>
<dbReference type="Gene3D" id="3.30.40.10">
    <property type="entry name" value="Zinc/RING finger domain, C3HC4 (zinc finger)"/>
    <property type="match status" value="1"/>
</dbReference>
<dbReference type="InterPro" id="IPR013083">
    <property type="entry name" value="Znf_RING/FYVE/PHD"/>
</dbReference>
<dbReference type="PROSITE" id="PS50089">
    <property type="entry name" value="ZF_RING_2"/>
    <property type="match status" value="1"/>
</dbReference>
<dbReference type="GO" id="GO:0016874">
    <property type="term" value="F:ligase activity"/>
    <property type="evidence" value="ECO:0007669"/>
    <property type="project" value="UniProtKB-KW"/>
</dbReference>
<evidence type="ECO:0000313" key="5">
    <source>
        <dbReference type="EMBL" id="RDX79773.1"/>
    </source>
</evidence>
<feature type="compositionally biased region" description="Acidic residues" evidence="2">
    <location>
        <begin position="96"/>
        <end position="112"/>
    </location>
</feature>
<dbReference type="PANTHER" id="PTHR47530">
    <property type="entry name" value="E3 UBIQUITIN LIGASE BIG BROTHER-RELATED"/>
    <property type="match status" value="1"/>
</dbReference>
<keyword evidence="3" id="KW-0472">Membrane</keyword>
<keyword evidence="3" id="KW-1133">Transmembrane helix</keyword>
<feature type="compositionally biased region" description="Acidic residues" evidence="2">
    <location>
        <begin position="174"/>
        <end position="204"/>
    </location>
</feature>
<protein>
    <submittedName>
        <fullName evidence="5">E3 ubiquitin ligase BIG BROTHER-related</fullName>
    </submittedName>
</protein>
<dbReference type="EMBL" id="QJKJ01008438">
    <property type="protein sequence ID" value="RDX79773.1"/>
    <property type="molecule type" value="Genomic_DNA"/>
</dbReference>
<feature type="transmembrane region" description="Helical" evidence="3">
    <location>
        <begin position="20"/>
        <end position="40"/>
    </location>
</feature>
<evidence type="ECO:0000256" key="3">
    <source>
        <dbReference type="SAM" id="Phobius"/>
    </source>
</evidence>
<evidence type="ECO:0000313" key="6">
    <source>
        <dbReference type="Proteomes" id="UP000257109"/>
    </source>
</evidence>
<dbReference type="Proteomes" id="UP000257109">
    <property type="component" value="Unassembled WGS sequence"/>
</dbReference>
<dbReference type="SUPFAM" id="SSF57850">
    <property type="entry name" value="RING/U-box"/>
    <property type="match status" value="1"/>
</dbReference>
<keyword evidence="1" id="KW-0479">Metal-binding</keyword>
<dbReference type="AlphaFoldDB" id="A0A371FNW5"/>
<keyword evidence="1" id="KW-0862">Zinc</keyword>